<sequence length="100" mass="11143">MDLDVIDNGVKYNEILTQVCILITRTFAPNPSLIIWLAHQISVNLTNALTTFGSSSKQYQTVLEILKDCLRNIESDRKKTSLSLDPDTLSLAMGFLDIGK</sequence>
<organism evidence="1 2">
    <name type="scientific">Aspergillus pseudotamarii</name>
    <dbReference type="NCBI Taxonomy" id="132259"/>
    <lineage>
        <taxon>Eukaryota</taxon>
        <taxon>Fungi</taxon>
        <taxon>Dikarya</taxon>
        <taxon>Ascomycota</taxon>
        <taxon>Pezizomycotina</taxon>
        <taxon>Eurotiomycetes</taxon>
        <taxon>Eurotiomycetidae</taxon>
        <taxon>Eurotiales</taxon>
        <taxon>Aspergillaceae</taxon>
        <taxon>Aspergillus</taxon>
        <taxon>Aspergillus subgen. Circumdati</taxon>
    </lineage>
</organism>
<dbReference type="OrthoDB" id="4472639at2759"/>
<dbReference type="GeneID" id="43636329"/>
<reference evidence="1 2" key="1">
    <citation type="submission" date="2019-04" db="EMBL/GenBank/DDBJ databases">
        <title>Friends and foes A comparative genomics study of 23 Aspergillus species from section Flavi.</title>
        <authorList>
            <consortium name="DOE Joint Genome Institute"/>
            <person name="Kjaerbolling I."/>
            <person name="Vesth T."/>
            <person name="Frisvad J.C."/>
            <person name="Nybo J.L."/>
            <person name="Theobald S."/>
            <person name="Kildgaard S."/>
            <person name="Isbrandt T."/>
            <person name="Kuo A."/>
            <person name="Sato A."/>
            <person name="Lyhne E.K."/>
            <person name="Kogle M.E."/>
            <person name="Wiebenga A."/>
            <person name="Kun R.S."/>
            <person name="Lubbers R.J."/>
            <person name="Makela M.R."/>
            <person name="Barry K."/>
            <person name="Chovatia M."/>
            <person name="Clum A."/>
            <person name="Daum C."/>
            <person name="Haridas S."/>
            <person name="He G."/>
            <person name="LaButti K."/>
            <person name="Lipzen A."/>
            <person name="Mondo S."/>
            <person name="Riley R."/>
            <person name="Salamov A."/>
            <person name="Simmons B.A."/>
            <person name="Magnuson J.K."/>
            <person name="Henrissat B."/>
            <person name="Mortensen U.H."/>
            <person name="Larsen T.O."/>
            <person name="Devries R.P."/>
            <person name="Grigoriev I.V."/>
            <person name="Machida M."/>
            <person name="Baker S.E."/>
            <person name="Andersen M.R."/>
        </authorList>
    </citation>
    <scope>NUCLEOTIDE SEQUENCE [LARGE SCALE GENOMIC DNA]</scope>
    <source>
        <strain evidence="1 2">CBS 117625</strain>
    </source>
</reference>
<accession>A0A5N6SJF3</accession>
<dbReference type="RefSeq" id="XP_031909576.1">
    <property type="nucleotide sequence ID" value="XM_032052119.1"/>
</dbReference>
<dbReference type="Proteomes" id="UP000325672">
    <property type="component" value="Unassembled WGS sequence"/>
</dbReference>
<keyword evidence="2" id="KW-1185">Reference proteome</keyword>
<evidence type="ECO:0000313" key="1">
    <source>
        <dbReference type="EMBL" id="KAE8133513.1"/>
    </source>
</evidence>
<gene>
    <name evidence="1" type="ORF">BDV38DRAFT_183169</name>
</gene>
<evidence type="ECO:0000313" key="2">
    <source>
        <dbReference type="Proteomes" id="UP000325672"/>
    </source>
</evidence>
<protein>
    <submittedName>
        <fullName evidence="1">Uncharacterized protein</fullName>
    </submittedName>
</protein>
<dbReference type="EMBL" id="ML743615">
    <property type="protein sequence ID" value="KAE8133513.1"/>
    <property type="molecule type" value="Genomic_DNA"/>
</dbReference>
<proteinExistence type="predicted"/>
<name>A0A5N6SJF3_ASPPS</name>
<dbReference type="AlphaFoldDB" id="A0A5N6SJF3"/>